<dbReference type="RefSeq" id="XP_028967013.1">
    <property type="nucleotide sequence ID" value="XM_029111180.1"/>
</dbReference>
<proteinExistence type="predicted"/>
<feature type="transmembrane region" description="Helical" evidence="1">
    <location>
        <begin position="208"/>
        <end position="229"/>
    </location>
</feature>
<dbReference type="AlphaFoldDB" id="A0AAJ7SE12"/>
<dbReference type="Gene3D" id="1.10.238.10">
    <property type="entry name" value="EF-hand"/>
    <property type="match status" value="1"/>
</dbReference>
<reference evidence="3" key="1">
    <citation type="submission" date="2025-08" db="UniProtKB">
        <authorList>
            <consortium name="RefSeq"/>
        </authorList>
    </citation>
    <scope>IDENTIFICATION</scope>
</reference>
<keyword evidence="1" id="KW-1133">Transmembrane helix</keyword>
<dbReference type="GeneID" id="114828175"/>
<evidence type="ECO:0000313" key="2">
    <source>
        <dbReference type="Proteomes" id="UP000694867"/>
    </source>
</evidence>
<name>A0AAJ7SE12_9ACAR</name>
<gene>
    <name evidence="3" type="primary">LOC114828175</name>
</gene>
<dbReference type="SUPFAM" id="SSF47473">
    <property type="entry name" value="EF-hand"/>
    <property type="match status" value="1"/>
</dbReference>
<evidence type="ECO:0000256" key="1">
    <source>
        <dbReference type="SAM" id="Phobius"/>
    </source>
</evidence>
<keyword evidence="1" id="KW-0812">Transmembrane</keyword>
<feature type="transmembrane region" description="Helical" evidence="1">
    <location>
        <begin position="327"/>
        <end position="347"/>
    </location>
</feature>
<feature type="transmembrane region" description="Helical" evidence="1">
    <location>
        <begin position="372"/>
        <end position="391"/>
    </location>
</feature>
<protein>
    <submittedName>
        <fullName evidence="3">Uncharacterized protein LOC114828175</fullName>
    </submittedName>
</protein>
<dbReference type="Proteomes" id="UP000694867">
    <property type="component" value="Unplaced"/>
</dbReference>
<evidence type="ECO:0000313" key="3">
    <source>
        <dbReference type="RefSeq" id="XP_028967013.1"/>
    </source>
</evidence>
<organism evidence="2 3">
    <name type="scientific">Galendromus occidentalis</name>
    <name type="common">western predatory mite</name>
    <dbReference type="NCBI Taxonomy" id="34638"/>
    <lineage>
        <taxon>Eukaryota</taxon>
        <taxon>Metazoa</taxon>
        <taxon>Ecdysozoa</taxon>
        <taxon>Arthropoda</taxon>
        <taxon>Chelicerata</taxon>
        <taxon>Arachnida</taxon>
        <taxon>Acari</taxon>
        <taxon>Parasitiformes</taxon>
        <taxon>Mesostigmata</taxon>
        <taxon>Gamasina</taxon>
        <taxon>Phytoseioidea</taxon>
        <taxon>Phytoseiidae</taxon>
        <taxon>Typhlodrominae</taxon>
        <taxon>Galendromus</taxon>
    </lineage>
</organism>
<accession>A0AAJ7SE12</accession>
<dbReference type="KEGG" id="goe:114828175"/>
<dbReference type="InterPro" id="IPR011992">
    <property type="entry name" value="EF-hand-dom_pair"/>
</dbReference>
<feature type="transmembrane region" description="Helical" evidence="1">
    <location>
        <begin position="291"/>
        <end position="307"/>
    </location>
</feature>
<keyword evidence="2" id="KW-1185">Reference proteome</keyword>
<sequence length="784" mass="89754">MEILNQITVLVSNPPQGSGNHRRLRKGFNLATADTRGFMNFKAFSKAIRYPLKLEVQRKLYDEHFRGGFENRGLDYHQFLDVLMKLSGRPREDRIKDILNFYSDGRGNISFEDFENIIAVALQQIDFQIGEVELHRLVETILKGRRPGGYRVESVREIIRQWNSLDRRIGDILYLALFLEPKVPLNTTKHINRYPSISRPRSSASKSFFVFVVVLYFSAIALLTAAVWLHARSNPTATRNACEKRHFELWKSSLLKLNETHRVPEISSGAGTVPQLESEEYNIAKSVVTELLNFHLFLASLLTLKFVKVALCQKPLCAYLSREDVRLVLWMVGFSISVLCAVEYGLLSSRVDRRNVTSTYSTLGTFLFESRMLNHVASVTKIFMIGITLLVRVPGIRNRLVHYAFDVGEPNLNVFIATHLLQEESFLKWAVPLIVTYAVDSYRFWNIDETIQSLHAYISSTSGGLILTTSGKHLEFELGDVYFLIVNQVAVSSIVPAWIISSPSDKSSLKLLLHEGHWQTKILRQHLKRIMNGQGSWNVLKDDDDVRRESRTVKRTQGPDDGVTQKLRQRNTLILSSDSDNDPNRSDWPHATLMQVSSNLKARIKGPFKSVNFLKYSRYSSMMLLITPKSAGAVMAYLQHHSETESQQKIVLFFAATEFRRVEWFVANLVRLEIRQMERHLRHGDQDRMSCGSCRMFFRIYLTSATSGQDARIMWVQLGMAVLAEGKAHLVKNLQKSLYPDLNVVAIDKELFQDLEFVLCDVDFPYADAFLSLSENADTEIRHF</sequence>
<keyword evidence="1" id="KW-0472">Membrane</keyword>